<feature type="region of interest" description="Disordered" evidence="4">
    <location>
        <begin position="690"/>
        <end position="802"/>
    </location>
</feature>
<dbReference type="Pfam" id="PF02902">
    <property type="entry name" value="Peptidase_C48"/>
    <property type="match status" value="1"/>
</dbReference>
<accession>A0AAW0DQ99</accession>
<keyword evidence="5" id="KW-1133">Transmembrane helix</keyword>
<feature type="compositionally biased region" description="Basic and acidic residues" evidence="4">
    <location>
        <begin position="784"/>
        <end position="794"/>
    </location>
</feature>
<feature type="compositionally biased region" description="Acidic residues" evidence="4">
    <location>
        <begin position="751"/>
        <end position="761"/>
    </location>
</feature>
<feature type="transmembrane region" description="Helical" evidence="5">
    <location>
        <begin position="66"/>
        <end position="89"/>
    </location>
</feature>
<evidence type="ECO:0000256" key="3">
    <source>
        <dbReference type="ARBA" id="ARBA00022801"/>
    </source>
</evidence>
<organism evidence="7 8">
    <name type="scientific">Favolaschia claudopus</name>
    <dbReference type="NCBI Taxonomy" id="2862362"/>
    <lineage>
        <taxon>Eukaryota</taxon>
        <taxon>Fungi</taxon>
        <taxon>Dikarya</taxon>
        <taxon>Basidiomycota</taxon>
        <taxon>Agaricomycotina</taxon>
        <taxon>Agaricomycetes</taxon>
        <taxon>Agaricomycetidae</taxon>
        <taxon>Agaricales</taxon>
        <taxon>Marasmiineae</taxon>
        <taxon>Mycenaceae</taxon>
        <taxon>Favolaschia</taxon>
    </lineage>
</organism>
<keyword evidence="5" id="KW-0472">Membrane</keyword>
<feature type="region of interest" description="Disordered" evidence="4">
    <location>
        <begin position="171"/>
        <end position="242"/>
    </location>
</feature>
<keyword evidence="3" id="KW-0378">Hydrolase</keyword>
<evidence type="ECO:0000313" key="8">
    <source>
        <dbReference type="Proteomes" id="UP001362999"/>
    </source>
</evidence>
<evidence type="ECO:0000259" key="6">
    <source>
        <dbReference type="PROSITE" id="PS50600"/>
    </source>
</evidence>
<feature type="compositionally biased region" description="Polar residues" evidence="4">
    <location>
        <begin position="205"/>
        <end position="216"/>
    </location>
</feature>
<keyword evidence="5" id="KW-0812">Transmembrane</keyword>
<feature type="domain" description="Ubiquitin-like protease family profile" evidence="6">
    <location>
        <begin position="410"/>
        <end position="575"/>
    </location>
</feature>
<evidence type="ECO:0000256" key="5">
    <source>
        <dbReference type="SAM" id="Phobius"/>
    </source>
</evidence>
<comment type="caution">
    <text evidence="7">The sequence shown here is derived from an EMBL/GenBank/DDBJ whole genome shotgun (WGS) entry which is preliminary data.</text>
</comment>
<dbReference type="InterPro" id="IPR003653">
    <property type="entry name" value="Peptidase_C48_C"/>
</dbReference>
<dbReference type="GO" id="GO:0019783">
    <property type="term" value="F:ubiquitin-like protein peptidase activity"/>
    <property type="evidence" value="ECO:0007669"/>
    <property type="project" value="UniProtKB-ARBA"/>
</dbReference>
<dbReference type="InterPro" id="IPR038765">
    <property type="entry name" value="Papain-like_cys_pep_sf"/>
</dbReference>
<dbReference type="EMBL" id="JAWWNJ010000006">
    <property type="protein sequence ID" value="KAK7053772.1"/>
    <property type="molecule type" value="Genomic_DNA"/>
</dbReference>
<name>A0AAW0DQ99_9AGAR</name>
<dbReference type="Gene3D" id="3.40.395.10">
    <property type="entry name" value="Adenoviral Proteinase, Chain A"/>
    <property type="match status" value="1"/>
</dbReference>
<feature type="compositionally biased region" description="Pro residues" evidence="4">
    <location>
        <begin position="726"/>
        <end position="744"/>
    </location>
</feature>
<reference evidence="7 8" key="1">
    <citation type="journal article" date="2024" name="J Genomics">
        <title>Draft genome sequencing and assembly of Favolaschia claudopus CIRM-BRFM 2984 isolated from oak limbs.</title>
        <authorList>
            <person name="Navarro D."/>
            <person name="Drula E."/>
            <person name="Chaduli D."/>
            <person name="Cazenave R."/>
            <person name="Ahrendt S."/>
            <person name="Wang J."/>
            <person name="Lipzen A."/>
            <person name="Daum C."/>
            <person name="Barry K."/>
            <person name="Grigoriev I.V."/>
            <person name="Favel A."/>
            <person name="Rosso M.N."/>
            <person name="Martin F."/>
        </authorList>
    </citation>
    <scope>NUCLEOTIDE SEQUENCE [LARGE SCALE GENOMIC DNA]</scope>
    <source>
        <strain evidence="7 8">CIRM-BRFM 2984</strain>
    </source>
</reference>
<protein>
    <recommendedName>
        <fullName evidence="6">Ubiquitin-like protease family profile domain-containing protein</fullName>
    </recommendedName>
</protein>
<dbReference type="SUPFAM" id="SSF54001">
    <property type="entry name" value="Cysteine proteinases"/>
    <property type="match status" value="1"/>
</dbReference>
<keyword evidence="2" id="KW-0645">Protease</keyword>
<sequence length="1990" mass="221206">MGKKKDLNPHKPTLKWSSRLHFAHQFWPALQFLAKFVLSIVALGVDPRVQHAIKTVAIASSVSINTVVAAFVIYLCETFILLVFLLSLLCPHSLPFHRYLKPPVRYHRTHISHLRRDRLAKYGFSPPGDYSSSSLPSPCNPFDDFIASLDLEDGILESTLDFDVNFWDTNTDTDTDDGSSEAADSYSSHWSDGDSSADTSPHIPYSTSLNSPSHASPNLVVMQRGGGGAPDSPSQPIDLSSDDEDIDLQARNTARYVPLDARLSVIPSEKVTVSDLLIEEIPSPSTDTRPAYFSSEPENMEGTSSYWYHTLTTAVSFLPLLRASFNNALRDGAKSICFPHLPGKRYPLWAESFLSEIQIFINKRNRWQAARDWLNDLEVDELHADPVDRCWSALGYLSWNTVISGLSPSVQFTSHDLASFLGTQWLNDDMINAGVDYILRHLDPRSRVRILNCLFIQSLTNLHAARAGGSYRPPKLSPIDKAISAGIVDTVYFPLHVTGNHWTLLHIDLVHHTIAFADSLSGSPPSEELALVRWWLKSLLPRAPLFSLVPPAFSYPQQHDGHSCGIIVLSTLASLLLDYSPWTQTEAEYYRIQWFLNLAEPMRTFLVSDWECDTESEYDFCGPATTPEPSEPSEFEDDVVVIPSPSLRSANFDDEFISFPIEPSPASPMVCDDDDRQLRLDDVDFFLDLPPPSSVLPAVDTPSTLESESALPPPAAVDTLPAHESAPPPPEPAPRSKPSVPPAPLSGADNLSDDSEYDSDESQQRSHRRKNNGNGPKAGSSWARQKELKTRAQDPEFQASTTRLGTFRDSILADDPRAEFDDTDVRRVRCSRCSAWVVMRVLYDLRRWHEHRRTTKCKRNTGSSTQSLLALGFKKLLAGSSTREPPPPKPIIVLPCPGLTRESDDKIATYISRTSVSGGGAPSRPRLSLDLFSTTWAELTPEEKRTVLRRELSLQKWKIGRAVGAVFSSSCLRDVEVYVDEEPKPCSECQALYQIHTFQVAINRPMPDEHSLKYVPVVYRDKELGTLYLRYHGVRDLIELDDGRSPWLKFAQGCVDGTYSSDTLTGMVKALVLKSERVAKGKCLKNLKYPAEFDQFCNLLASTSPRAYLTFQKSFGGPGLRAMRYPDFSAFNVSMAAATLQRLKYNGPVALSWDDTALEACISVYQETKDVCLIVGGADGAIRVTKNDDLDALFEAATLKKADKLRVWMLSIPLPKIPPLLVAAVARGSSTKTEDLVQMHEKLTRLLHDADIYPISFASDGAEVERAAQRTIAESASDHLIYAIPNPNPGCTVTLKIPLHGGQFPGVMVQDSKHALKTARNQILTGARILVIGFYPVLYSYIRELAANPAGPLYTHDVEKVDKQDDRAAARMFSGNALDFQLKNHPGWIGLSVYLFVMGEMIDAWQNRNITHRDRAKMVLRARFFLMAWRSHVESHPDYNVNTQFISRESYDIFLTICDSLLSLMLVYRKYFPTYPFLPWLHSTEVCEHIFGMLRQLKKDFTYGDILYLERKLQVLMMGAFKNLSPDQQENQASAGYMHTYFKADDLDLSALREFPSDEEFQKASAFAFDEATQLLHVVGIDALKMLAAYRPPAPVHLRPATSRPPQTIAQFLALYKHVAKTSKAEETAEACEMALAAEALDKSLAIAALPDSTDESLESLTLDLEAILAMPMKGAPIQSLADYAIPLTLGIHLNDLILVSERMRHQTRSTSKAVRQHGRLSTIMERRSKGTTESESGPSLREMLIQRLAVAVPAADTLNKTTGVDRYVRHAGTFGGSGAPSNVRAQNKATVKGVAAAKFGAARVKAFKNLQWIHENMHLANITELNPLKPCDYVIVLKPGNGRPEVLLGTVVSMYTKNTMHDWIPNVPHVGTPSYICVESYRRFAGAMFSSIACERLSCPTVLQIPRTHLLFSLASYKITQQSLPTPEGYPHTMATLCAASLDVFNTMHMNAAAFQAAVRAIGQGLKDNNAGEDMAREEAELPESEEAA</sequence>
<dbReference type="PROSITE" id="PS50600">
    <property type="entry name" value="ULP_PROTEASE"/>
    <property type="match status" value="1"/>
</dbReference>
<dbReference type="GO" id="GO:0006508">
    <property type="term" value="P:proteolysis"/>
    <property type="evidence" value="ECO:0007669"/>
    <property type="project" value="UniProtKB-KW"/>
</dbReference>
<keyword evidence="8" id="KW-1185">Reference proteome</keyword>
<gene>
    <name evidence="7" type="ORF">R3P38DRAFT_3577156</name>
</gene>
<feature type="transmembrane region" description="Helical" evidence="5">
    <location>
        <begin position="26"/>
        <end position="45"/>
    </location>
</feature>
<evidence type="ECO:0000256" key="4">
    <source>
        <dbReference type="SAM" id="MobiDB-lite"/>
    </source>
</evidence>
<evidence type="ECO:0000256" key="2">
    <source>
        <dbReference type="ARBA" id="ARBA00022670"/>
    </source>
</evidence>
<feature type="region of interest" description="Disordered" evidence="4">
    <location>
        <begin position="1969"/>
        <end position="1990"/>
    </location>
</feature>
<feature type="compositionally biased region" description="Low complexity" evidence="4">
    <location>
        <begin position="184"/>
        <end position="198"/>
    </location>
</feature>
<comment type="similarity">
    <text evidence="1">Belongs to the peptidase C48 family.</text>
</comment>
<evidence type="ECO:0000313" key="7">
    <source>
        <dbReference type="EMBL" id="KAK7053772.1"/>
    </source>
</evidence>
<evidence type="ECO:0000256" key="1">
    <source>
        <dbReference type="ARBA" id="ARBA00005234"/>
    </source>
</evidence>
<dbReference type="Proteomes" id="UP001362999">
    <property type="component" value="Unassembled WGS sequence"/>
</dbReference>
<dbReference type="GO" id="GO:0008234">
    <property type="term" value="F:cysteine-type peptidase activity"/>
    <property type="evidence" value="ECO:0007669"/>
    <property type="project" value="InterPro"/>
</dbReference>
<proteinExistence type="inferred from homology"/>